<sequence>MDSLLIAYGTREGRTAKIADRIATLLEAGGHETVTISVDDGGDDASTETSG</sequence>
<accession>I3R804</accession>
<dbReference type="SUPFAM" id="SSF52218">
    <property type="entry name" value="Flavoproteins"/>
    <property type="match status" value="1"/>
</dbReference>
<dbReference type="STRING" id="523841.HFX_2686"/>
<dbReference type="Proteomes" id="UP000011603">
    <property type="component" value="Unassembled WGS sequence"/>
</dbReference>
<dbReference type="HOGENOM" id="CLU_3094005_0_0_2"/>
<reference evidence="3 5" key="3">
    <citation type="journal article" date="2014" name="PLoS Genet.">
        <title>Phylogenetically driven sequencing of extremely halophilic archaea reveals strategies for static and dynamic osmo-response.</title>
        <authorList>
            <person name="Becker E.A."/>
            <person name="Seitzer P.M."/>
            <person name="Tritt A."/>
            <person name="Larsen D."/>
            <person name="Krusor M."/>
            <person name="Yao A.I."/>
            <person name="Wu D."/>
            <person name="Madern D."/>
            <person name="Eisen J.A."/>
            <person name="Darling A.E."/>
            <person name="Facciotti M.T."/>
        </authorList>
    </citation>
    <scope>NUCLEOTIDE SEQUENCE [LARGE SCALE GENOMIC DNA]</scope>
    <source>
        <strain evidence="3">ATCC 33500</strain>
        <strain evidence="5">ATCC 33500 / DSM 1411 / JCM 8866 / NBRC 14739 / NCIMB 2177 / R-4</strain>
    </source>
</reference>
<keyword evidence="5" id="KW-1185">Reference proteome</keyword>
<dbReference type="Proteomes" id="UP000006469">
    <property type="component" value="Chromosome"/>
</dbReference>
<dbReference type="KEGG" id="hme:HFX_2686"/>
<protein>
    <recommendedName>
        <fullName evidence="1">Flavodoxin-like domain-containing protein</fullName>
    </recommendedName>
</protein>
<evidence type="ECO:0000313" key="2">
    <source>
        <dbReference type="EMBL" id="AFK20364.1"/>
    </source>
</evidence>
<reference evidence="2" key="1">
    <citation type="journal article" date="2012" name="Appl. Environ. Microbiol.">
        <title>Identification of the haloarchaeal phasin (PhaP) that functions in polyhydroxyalkanoate accumulation and granule formation in Haloferax mediterranei.</title>
        <authorList>
            <person name="Cai S."/>
            <person name="Cai L."/>
            <person name="Liu H."/>
            <person name="Liu X."/>
            <person name="Han J."/>
            <person name="Zhou J."/>
            <person name="Xiang H."/>
        </authorList>
    </citation>
    <scope>NUCLEOTIDE SEQUENCE</scope>
    <source>
        <strain evidence="2">CGMCC 1.2087</strain>
    </source>
</reference>
<dbReference type="InterPro" id="IPR008254">
    <property type="entry name" value="Flavodoxin/NO_synth"/>
</dbReference>
<evidence type="ECO:0000313" key="4">
    <source>
        <dbReference type="Proteomes" id="UP000006469"/>
    </source>
</evidence>
<name>I3R804_HALMT</name>
<dbReference type="GO" id="GO:0010181">
    <property type="term" value="F:FMN binding"/>
    <property type="evidence" value="ECO:0007669"/>
    <property type="project" value="InterPro"/>
</dbReference>
<feature type="domain" description="Flavodoxin-like" evidence="1">
    <location>
        <begin position="4"/>
        <end position="51"/>
    </location>
</feature>
<evidence type="ECO:0000313" key="5">
    <source>
        <dbReference type="Proteomes" id="UP000011603"/>
    </source>
</evidence>
<dbReference type="Gene3D" id="3.40.50.360">
    <property type="match status" value="1"/>
</dbReference>
<dbReference type="eggNOG" id="arCOG00524">
    <property type="taxonomic scope" value="Archaea"/>
</dbReference>
<dbReference type="EMBL" id="CP001868">
    <property type="protein sequence ID" value="AFK20364.1"/>
    <property type="molecule type" value="Genomic_DNA"/>
</dbReference>
<dbReference type="OrthoDB" id="103611at2157"/>
<dbReference type="PROSITE" id="PS50902">
    <property type="entry name" value="FLAVODOXIN_LIKE"/>
    <property type="match status" value="1"/>
</dbReference>
<dbReference type="RefSeq" id="WP_004060165.1">
    <property type="nucleotide sequence ID" value="NC_017941.2"/>
</dbReference>
<proteinExistence type="predicted"/>
<reference evidence="2 4" key="2">
    <citation type="journal article" date="2012" name="J. Bacteriol.">
        <title>Complete genome sequence of the metabolically versatile halophilic archaeon Haloferax mediterranei, a poly(3-hydroxybutyrate-co-3-hydroxyvalerate) producer.</title>
        <authorList>
            <person name="Han J."/>
            <person name="Zhang F."/>
            <person name="Hou J."/>
            <person name="Liu X."/>
            <person name="Li M."/>
            <person name="Liu H."/>
            <person name="Cai L."/>
            <person name="Zhang B."/>
            <person name="Chen Y."/>
            <person name="Zhou J."/>
            <person name="Hu S."/>
            <person name="Xiang H."/>
        </authorList>
    </citation>
    <scope>NUCLEOTIDE SEQUENCE [LARGE SCALE GENOMIC DNA]</scope>
    <source>
        <strain evidence="4">ATCC 33500 / DSM 1411 / JCM 8866 / NBRC 14739 / NCIMB 2177 / R-4</strain>
        <strain evidence="2">CGMCC 1.2087</strain>
    </source>
</reference>
<dbReference type="GeneID" id="54852579"/>
<evidence type="ECO:0000313" key="3">
    <source>
        <dbReference type="EMBL" id="ELZ99219.1"/>
    </source>
</evidence>
<gene>
    <name evidence="2" type="ordered locus">HFX_2686</name>
    <name evidence="3" type="ORF">C439_15209</name>
</gene>
<dbReference type="PATRIC" id="fig|523841.21.peg.3070"/>
<evidence type="ECO:0000259" key="1">
    <source>
        <dbReference type="PROSITE" id="PS50902"/>
    </source>
</evidence>
<dbReference type="InterPro" id="IPR029039">
    <property type="entry name" value="Flavoprotein-like_sf"/>
</dbReference>
<dbReference type="EMBL" id="AOLO01000012">
    <property type="protein sequence ID" value="ELZ99219.1"/>
    <property type="molecule type" value="Genomic_DNA"/>
</dbReference>
<dbReference type="PaxDb" id="523841-HFX_2686"/>
<dbReference type="AlphaFoldDB" id="I3R804"/>
<reference evidence="2" key="4">
    <citation type="submission" date="2014-05" db="EMBL/GenBank/DDBJ databases">
        <authorList>
            <person name="Wang L."/>
            <person name="Yang H."/>
            <person name="Xiang H."/>
        </authorList>
    </citation>
    <scope>NUCLEOTIDE SEQUENCE</scope>
    <source>
        <strain evidence="2">CGMCC 1.2087</strain>
    </source>
</reference>
<organism evidence="2 4">
    <name type="scientific">Haloferax mediterranei (strain ATCC 33500 / DSM 1411 / JCM 8866 / NBRC 14739 / NCIMB 2177 / R-4)</name>
    <name type="common">Halobacterium mediterranei</name>
    <dbReference type="NCBI Taxonomy" id="523841"/>
    <lineage>
        <taxon>Archaea</taxon>
        <taxon>Methanobacteriati</taxon>
        <taxon>Methanobacteriota</taxon>
        <taxon>Stenosarchaea group</taxon>
        <taxon>Halobacteria</taxon>
        <taxon>Halobacteriales</taxon>
        <taxon>Haloferacaceae</taxon>
        <taxon>Haloferax</taxon>
    </lineage>
</organism>